<dbReference type="Proteomes" id="UP000010364">
    <property type="component" value="Segment"/>
</dbReference>
<organism evidence="1 2">
    <name type="scientific">Bacillus phage phiAGATE</name>
    <dbReference type="NCBI Taxonomy" id="1204533"/>
    <lineage>
        <taxon>Viruses</taxon>
        <taxon>Duplodnaviria</taxon>
        <taxon>Heunggongvirae</taxon>
        <taxon>Uroviricota</taxon>
        <taxon>Caudoviricetes</taxon>
        <taxon>Herelleviridae</taxon>
        <taxon>Bastillevirinae</taxon>
        <taxon>Agatevirus</taxon>
        <taxon>Agatevirus agate</taxon>
    </lineage>
</organism>
<protein>
    <submittedName>
        <fullName evidence="1">Uncharacterized protein</fullName>
    </submittedName>
</protein>
<dbReference type="RefSeq" id="YP_007349347.1">
    <property type="nucleotide sequence ID" value="NC_020081.2"/>
</dbReference>
<dbReference type="KEGG" id="vg:14516103"/>
<proteinExistence type="predicted"/>
<accession>L0L8J5</accession>
<name>L0L8J5_9CAUD</name>
<keyword evidence="2" id="KW-1185">Reference proteome</keyword>
<evidence type="ECO:0000313" key="1">
    <source>
        <dbReference type="EMBL" id="AGB62754.1"/>
    </source>
</evidence>
<dbReference type="EMBL" id="JX238501">
    <property type="protein sequence ID" value="AGB62754.1"/>
    <property type="molecule type" value="Genomic_DNA"/>
</dbReference>
<reference evidence="1" key="1">
    <citation type="submission" date="2013-11" db="EMBL/GenBank/DDBJ databases">
        <title>Discovery of phiAGATE novel phage infecting Bacillus pumilus leads to new insights in phylogeny of subfamily Spounavirinae.</title>
        <authorList>
            <person name="Barylski J."/>
            <person name="Nowicki G."/>
            <person name="Gozdzicka-Jozefiak A."/>
        </authorList>
    </citation>
    <scope>NUCLEOTIDE SEQUENCE [LARGE SCALE GENOMIC DNA]</scope>
</reference>
<sequence length="55" mass="6555">MTTLEELALKIAANLYHSEYLYNEEGYEEVLSWIDELRIAITEEYNKNKELAEEE</sequence>
<evidence type="ECO:0000313" key="2">
    <source>
        <dbReference type="Proteomes" id="UP000010364"/>
    </source>
</evidence>
<dbReference type="GeneID" id="14516103"/>
<dbReference type="OrthoDB" id="27527at10239"/>